<proteinExistence type="predicted"/>
<dbReference type="STRING" id="1965070.A0A3S3PCM6"/>
<dbReference type="PANTHER" id="PTHR24211:SF37">
    <property type="entry name" value="PROTEIN ESPINAS-LIKE PROTEIN"/>
    <property type="match status" value="1"/>
</dbReference>
<evidence type="ECO:0000256" key="5">
    <source>
        <dbReference type="PROSITE-ProRule" id="PRU00125"/>
    </source>
</evidence>
<accession>A0A3S3PCM6</accession>
<dbReference type="InterPro" id="IPR010442">
    <property type="entry name" value="PET_domain"/>
</dbReference>
<keyword evidence="1 5" id="KW-0479">Metal-binding</keyword>
<keyword evidence="2" id="KW-0677">Repeat</keyword>
<dbReference type="InterPro" id="IPR047120">
    <property type="entry name" value="Pk/Esn/Tes"/>
</dbReference>
<evidence type="ECO:0000256" key="4">
    <source>
        <dbReference type="ARBA" id="ARBA00023038"/>
    </source>
</evidence>
<protein>
    <submittedName>
        <fullName evidence="8">Protein espinas-like protein</fullName>
    </submittedName>
</protein>
<dbReference type="EMBL" id="NCKU01002362">
    <property type="protein sequence ID" value="RWS09758.1"/>
    <property type="molecule type" value="Genomic_DNA"/>
</dbReference>
<dbReference type="PROSITE" id="PS50023">
    <property type="entry name" value="LIM_DOMAIN_2"/>
    <property type="match status" value="1"/>
</dbReference>
<dbReference type="Pfam" id="PF06297">
    <property type="entry name" value="PET"/>
    <property type="match status" value="1"/>
</dbReference>
<evidence type="ECO:0000256" key="3">
    <source>
        <dbReference type="ARBA" id="ARBA00022833"/>
    </source>
</evidence>
<dbReference type="OrthoDB" id="274660at2759"/>
<comment type="caution">
    <text evidence="8">The sequence shown here is derived from an EMBL/GenBank/DDBJ whole genome shotgun (WGS) entry which is preliminary data.</text>
</comment>
<keyword evidence="3 5" id="KW-0862">Zinc</keyword>
<feature type="domain" description="PET" evidence="7">
    <location>
        <begin position="1"/>
        <end position="74"/>
    </location>
</feature>
<dbReference type="Proteomes" id="UP000285301">
    <property type="component" value="Unassembled WGS sequence"/>
</dbReference>
<keyword evidence="4 5" id="KW-0440">LIM domain</keyword>
<organism evidence="8 9">
    <name type="scientific">Dinothrombium tinctorium</name>
    <dbReference type="NCBI Taxonomy" id="1965070"/>
    <lineage>
        <taxon>Eukaryota</taxon>
        <taxon>Metazoa</taxon>
        <taxon>Ecdysozoa</taxon>
        <taxon>Arthropoda</taxon>
        <taxon>Chelicerata</taxon>
        <taxon>Arachnida</taxon>
        <taxon>Acari</taxon>
        <taxon>Acariformes</taxon>
        <taxon>Trombidiformes</taxon>
        <taxon>Prostigmata</taxon>
        <taxon>Anystina</taxon>
        <taxon>Parasitengona</taxon>
        <taxon>Trombidioidea</taxon>
        <taxon>Trombidiidae</taxon>
        <taxon>Dinothrombium</taxon>
    </lineage>
</organism>
<dbReference type="Pfam" id="PF00412">
    <property type="entry name" value="LIM"/>
    <property type="match status" value="1"/>
</dbReference>
<evidence type="ECO:0000313" key="9">
    <source>
        <dbReference type="Proteomes" id="UP000285301"/>
    </source>
</evidence>
<dbReference type="SMART" id="SM00132">
    <property type="entry name" value="LIM"/>
    <property type="match status" value="1"/>
</dbReference>
<dbReference type="PROSITE" id="PS51303">
    <property type="entry name" value="PET"/>
    <property type="match status" value="1"/>
</dbReference>
<evidence type="ECO:0000259" key="6">
    <source>
        <dbReference type="PROSITE" id="PS50023"/>
    </source>
</evidence>
<dbReference type="SUPFAM" id="SSF57716">
    <property type="entry name" value="Glucocorticoid receptor-like (DNA-binding domain)"/>
    <property type="match status" value="1"/>
</dbReference>
<name>A0A3S3PCM6_9ACAR</name>
<dbReference type="GO" id="GO:0008270">
    <property type="term" value="F:zinc ion binding"/>
    <property type="evidence" value="ECO:0007669"/>
    <property type="project" value="InterPro"/>
</dbReference>
<evidence type="ECO:0000256" key="2">
    <source>
        <dbReference type="ARBA" id="ARBA00022737"/>
    </source>
</evidence>
<evidence type="ECO:0000259" key="7">
    <source>
        <dbReference type="PROSITE" id="PS51303"/>
    </source>
</evidence>
<reference evidence="8 9" key="1">
    <citation type="journal article" date="2018" name="Gigascience">
        <title>Genomes of trombidid mites reveal novel predicted allergens and laterally-transferred genes associated with secondary metabolism.</title>
        <authorList>
            <person name="Dong X."/>
            <person name="Chaisiri K."/>
            <person name="Xia D."/>
            <person name="Armstrong S.D."/>
            <person name="Fang Y."/>
            <person name="Donnelly M.J."/>
            <person name="Kadowaki T."/>
            <person name="McGarry J.W."/>
            <person name="Darby A.C."/>
            <person name="Makepeace B.L."/>
        </authorList>
    </citation>
    <scope>NUCLEOTIDE SEQUENCE [LARGE SCALE GENOMIC DNA]</scope>
    <source>
        <strain evidence="8">UoL-WK</strain>
    </source>
</reference>
<dbReference type="Gene3D" id="2.10.110.10">
    <property type="entry name" value="Cysteine Rich Protein"/>
    <property type="match status" value="1"/>
</dbReference>
<dbReference type="PANTHER" id="PTHR24211">
    <property type="entry name" value="LIM DOMAIN-CONTAINING PROTEIN"/>
    <property type="match status" value="1"/>
</dbReference>
<evidence type="ECO:0000256" key="1">
    <source>
        <dbReference type="ARBA" id="ARBA00022723"/>
    </source>
</evidence>
<feature type="domain" description="LIM zinc-binding" evidence="6">
    <location>
        <begin position="73"/>
        <end position="139"/>
    </location>
</feature>
<dbReference type="AlphaFoldDB" id="A0A3S3PCM6"/>
<dbReference type="InterPro" id="IPR001781">
    <property type="entry name" value="Znf_LIM"/>
</dbReference>
<evidence type="ECO:0000313" key="8">
    <source>
        <dbReference type="EMBL" id="RWS09758.1"/>
    </source>
</evidence>
<sequence>MHNYINKVPLLGSTGEKYRENQLVVQLPRQDLALAYCKFLEAECRNKFQIFVNIRNEYALDMGHVRSELEESIKCKKCSKAIPIGNLAVIAPKFGEKGVGWHPSCFICSVCEEILVDLAYCVKSGKLYCERHYAETIKPRCAACDEVRYLFLNCKCLEKSDSASELNMQMPINLS</sequence>
<keyword evidence="9" id="KW-1185">Reference proteome</keyword>
<gene>
    <name evidence="8" type="ORF">B4U79_05502</name>
</gene>